<feature type="region of interest" description="Disordered" evidence="1">
    <location>
        <begin position="1"/>
        <end position="53"/>
    </location>
</feature>
<protein>
    <submittedName>
        <fullName evidence="2">Eukaryotic translation initiation factor isoform 4G-1</fullName>
    </submittedName>
</protein>
<keyword evidence="3" id="KW-1185">Reference proteome</keyword>
<feature type="compositionally biased region" description="Basic and acidic residues" evidence="1">
    <location>
        <begin position="44"/>
        <end position="53"/>
    </location>
</feature>
<reference evidence="2" key="1">
    <citation type="submission" date="2020-07" db="EMBL/GenBank/DDBJ databases">
        <title>Clarias magur genome sequencing, assembly and annotation.</title>
        <authorList>
            <person name="Kushwaha B."/>
            <person name="Kumar R."/>
            <person name="Das P."/>
            <person name="Joshi C.G."/>
            <person name="Kumar D."/>
            <person name="Nagpure N.S."/>
            <person name="Pandey M."/>
            <person name="Agarwal S."/>
            <person name="Srivastava S."/>
            <person name="Singh M."/>
            <person name="Sahoo L."/>
            <person name="Jayasankar P."/>
            <person name="Meher P.K."/>
            <person name="Koringa P.G."/>
            <person name="Iquebal M.A."/>
            <person name="Das S.P."/>
            <person name="Bit A."/>
            <person name="Patnaik S."/>
            <person name="Patel N."/>
            <person name="Shah T.M."/>
            <person name="Hinsu A."/>
            <person name="Jena J.K."/>
        </authorList>
    </citation>
    <scope>NUCLEOTIDE SEQUENCE</scope>
    <source>
        <strain evidence="2">CIFAMagur01</strain>
        <tissue evidence="2">Testis</tissue>
    </source>
</reference>
<keyword evidence="2" id="KW-0396">Initiation factor</keyword>
<feature type="non-terminal residue" evidence="2">
    <location>
        <position position="53"/>
    </location>
</feature>
<name>A0A8J4UZN7_CLAMG</name>
<evidence type="ECO:0000313" key="2">
    <source>
        <dbReference type="EMBL" id="KAF5907190.1"/>
    </source>
</evidence>
<evidence type="ECO:0000313" key="3">
    <source>
        <dbReference type="Proteomes" id="UP000727407"/>
    </source>
</evidence>
<dbReference type="Proteomes" id="UP000727407">
    <property type="component" value="Unassembled WGS sequence"/>
</dbReference>
<comment type="caution">
    <text evidence="2">The sequence shown here is derived from an EMBL/GenBank/DDBJ whole genome shotgun (WGS) entry which is preliminary data.</text>
</comment>
<dbReference type="EMBL" id="QNUK01000024">
    <property type="protein sequence ID" value="KAF5907190.1"/>
    <property type="molecule type" value="Genomic_DNA"/>
</dbReference>
<accession>A0A8J4UZN7</accession>
<dbReference type="GO" id="GO:0003743">
    <property type="term" value="F:translation initiation factor activity"/>
    <property type="evidence" value="ECO:0007669"/>
    <property type="project" value="UniProtKB-KW"/>
</dbReference>
<evidence type="ECO:0000256" key="1">
    <source>
        <dbReference type="SAM" id="MobiDB-lite"/>
    </source>
</evidence>
<gene>
    <name evidence="2" type="primary">eif</name>
    <name evidence="2" type="ORF">DAT39_003059</name>
</gene>
<dbReference type="OrthoDB" id="8123539at2759"/>
<proteinExistence type="predicted"/>
<dbReference type="AlphaFoldDB" id="A0A8J4UZN7"/>
<sequence length="53" mass="5917">SSEDQWQVQRRRERARASGPQRMHKNSVASSARKQAVRAAGGVSEKHTNTKKA</sequence>
<feature type="non-terminal residue" evidence="2">
    <location>
        <position position="1"/>
    </location>
</feature>
<keyword evidence="2" id="KW-0648">Protein biosynthesis</keyword>
<organism evidence="2 3">
    <name type="scientific">Clarias magur</name>
    <name type="common">Asian catfish</name>
    <name type="synonym">Macropteronotus magur</name>
    <dbReference type="NCBI Taxonomy" id="1594786"/>
    <lineage>
        <taxon>Eukaryota</taxon>
        <taxon>Metazoa</taxon>
        <taxon>Chordata</taxon>
        <taxon>Craniata</taxon>
        <taxon>Vertebrata</taxon>
        <taxon>Euteleostomi</taxon>
        <taxon>Actinopterygii</taxon>
        <taxon>Neopterygii</taxon>
        <taxon>Teleostei</taxon>
        <taxon>Ostariophysi</taxon>
        <taxon>Siluriformes</taxon>
        <taxon>Clariidae</taxon>
        <taxon>Clarias</taxon>
    </lineage>
</organism>